<dbReference type="InParanoid" id="A0A448YPQ2"/>
<keyword evidence="4" id="KW-1185">Reference proteome</keyword>
<keyword evidence="1" id="KW-0560">Oxidoreductase</keyword>
<dbReference type="InterPro" id="IPR050411">
    <property type="entry name" value="AlphaKG_dependent_hydroxylases"/>
</dbReference>
<dbReference type="Pfam" id="PF02668">
    <property type="entry name" value="TauD"/>
    <property type="match status" value="1"/>
</dbReference>
<dbReference type="EMBL" id="CAACVR010000032">
    <property type="protein sequence ID" value="VEU22873.1"/>
    <property type="molecule type" value="Genomic_DNA"/>
</dbReference>
<dbReference type="Gene3D" id="3.60.130.10">
    <property type="entry name" value="Clavaminate synthase-like"/>
    <property type="match status" value="1"/>
</dbReference>
<feature type="domain" description="TauD/TfdA-like" evidence="2">
    <location>
        <begin position="38"/>
        <end position="343"/>
    </location>
</feature>
<dbReference type="STRING" id="13370.A0A448YPQ2"/>
<dbReference type="SUPFAM" id="SSF51197">
    <property type="entry name" value="Clavaminate synthase-like"/>
    <property type="match status" value="1"/>
</dbReference>
<dbReference type="Proteomes" id="UP000290900">
    <property type="component" value="Unassembled WGS sequence"/>
</dbReference>
<evidence type="ECO:0000313" key="4">
    <source>
        <dbReference type="Proteomes" id="UP000290900"/>
    </source>
</evidence>
<dbReference type="OrthoDB" id="408743at2759"/>
<gene>
    <name evidence="3" type="ORF">BRENAR_LOCUS3604</name>
</gene>
<dbReference type="InterPro" id="IPR042098">
    <property type="entry name" value="TauD-like_sf"/>
</dbReference>
<protein>
    <submittedName>
        <fullName evidence="3">DEKNAAC103961</fullName>
    </submittedName>
</protein>
<accession>A0A448YPQ2</accession>
<name>A0A448YPQ2_BRENA</name>
<dbReference type="PANTHER" id="PTHR10696">
    <property type="entry name" value="GAMMA-BUTYROBETAINE HYDROXYLASE-RELATED"/>
    <property type="match status" value="1"/>
</dbReference>
<dbReference type="InterPro" id="IPR003819">
    <property type="entry name" value="TauD/TfdA-like"/>
</dbReference>
<organism evidence="3 4">
    <name type="scientific">Brettanomyces naardenensis</name>
    <name type="common">Yeast</name>
    <dbReference type="NCBI Taxonomy" id="13370"/>
    <lineage>
        <taxon>Eukaryota</taxon>
        <taxon>Fungi</taxon>
        <taxon>Dikarya</taxon>
        <taxon>Ascomycota</taxon>
        <taxon>Saccharomycotina</taxon>
        <taxon>Pichiomycetes</taxon>
        <taxon>Pichiales</taxon>
        <taxon>Pichiaceae</taxon>
        <taxon>Brettanomyces</taxon>
    </lineage>
</organism>
<evidence type="ECO:0000313" key="3">
    <source>
        <dbReference type="EMBL" id="VEU22873.1"/>
    </source>
</evidence>
<dbReference type="PANTHER" id="PTHR10696:SF21">
    <property type="entry name" value="TAUD_TFDA-LIKE DOMAIN-CONTAINING PROTEIN"/>
    <property type="match status" value="1"/>
</dbReference>
<sequence length="362" mass="41890">MPDLGFEKIHLADAHIVHGLEFPVAYKLVGEGSTRDIVEFLTKKGETGWFNDQVKLHGAIVLRDLGSTDPGTISEFIEAIGYSSGDKPFRQAGTTAKRTKLTDVITTANEGSPALYIDQHNEFSRFVQYPTKLFFACEKSTAEDGRTPITHGGEYFDNLYREHRREVEGLGRRGLFMRQTWPYETPNKTSWSDFFCFGRYIDKEKDDLDTKKQKAEVLIKSYVSKSFFWDPHNNLVVDQHTDPIRVYKRPDGVEFPAFFNSIATYYSDYKETYHDVYRKTSFLKYNDGEQIPDEFLDEILKASRDLAYPHTWKEGDIAIVDNYQVSHGRYPWKNGERTILVSMWDTPDKPEYPVWNGTTETK</sequence>
<evidence type="ECO:0000256" key="1">
    <source>
        <dbReference type="ARBA" id="ARBA00023002"/>
    </source>
</evidence>
<reference evidence="3 4" key="1">
    <citation type="submission" date="2018-12" db="EMBL/GenBank/DDBJ databases">
        <authorList>
            <person name="Tiukova I."/>
            <person name="Dainat J."/>
        </authorList>
    </citation>
    <scope>NUCLEOTIDE SEQUENCE [LARGE SCALE GENOMIC DNA]</scope>
</reference>
<evidence type="ECO:0000259" key="2">
    <source>
        <dbReference type="Pfam" id="PF02668"/>
    </source>
</evidence>
<proteinExistence type="predicted"/>
<dbReference type="AlphaFoldDB" id="A0A448YPQ2"/>
<dbReference type="GO" id="GO:0016491">
    <property type="term" value="F:oxidoreductase activity"/>
    <property type="evidence" value="ECO:0007669"/>
    <property type="project" value="UniProtKB-KW"/>
</dbReference>